<evidence type="ECO:0000313" key="1">
    <source>
        <dbReference type="EMBL" id="KAJ8868052.1"/>
    </source>
</evidence>
<dbReference type="EMBL" id="JARBHB010000015">
    <property type="protein sequence ID" value="KAJ8868052.1"/>
    <property type="molecule type" value="Genomic_DNA"/>
</dbReference>
<reference evidence="1 2" key="1">
    <citation type="submission" date="2023-02" db="EMBL/GenBank/DDBJ databases">
        <title>LHISI_Scaffold_Assembly.</title>
        <authorList>
            <person name="Stuart O.P."/>
            <person name="Cleave R."/>
            <person name="Magrath M.J.L."/>
            <person name="Mikheyev A.S."/>
        </authorList>
    </citation>
    <scope>NUCLEOTIDE SEQUENCE [LARGE SCALE GENOMIC DNA]</scope>
    <source>
        <strain evidence="1">Daus_M_001</strain>
        <tissue evidence="1">Leg muscle</tissue>
    </source>
</reference>
<feature type="non-terminal residue" evidence="1">
    <location>
        <position position="80"/>
    </location>
</feature>
<gene>
    <name evidence="1" type="ORF">PR048_031861</name>
</gene>
<organism evidence="1 2">
    <name type="scientific">Dryococelus australis</name>
    <dbReference type="NCBI Taxonomy" id="614101"/>
    <lineage>
        <taxon>Eukaryota</taxon>
        <taxon>Metazoa</taxon>
        <taxon>Ecdysozoa</taxon>
        <taxon>Arthropoda</taxon>
        <taxon>Hexapoda</taxon>
        <taxon>Insecta</taxon>
        <taxon>Pterygota</taxon>
        <taxon>Neoptera</taxon>
        <taxon>Polyneoptera</taxon>
        <taxon>Phasmatodea</taxon>
        <taxon>Verophasmatodea</taxon>
        <taxon>Anareolatae</taxon>
        <taxon>Phasmatidae</taxon>
        <taxon>Eurycanthinae</taxon>
        <taxon>Dryococelus</taxon>
    </lineage>
</organism>
<accession>A0ABQ9G7G5</accession>
<sequence length="80" mass="9333">MYFTSVMDVEHSAKTFLSSGYLPEQVFKYLSENFFNGVYNITISARHKSQTSNSGWLKKKLFKKHVRNCKSDSSKQKLFL</sequence>
<comment type="caution">
    <text evidence="1">The sequence shown here is derived from an EMBL/GenBank/DDBJ whole genome shotgun (WGS) entry which is preliminary data.</text>
</comment>
<name>A0ABQ9G7G5_9NEOP</name>
<dbReference type="Proteomes" id="UP001159363">
    <property type="component" value="Chromosome 14"/>
</dbReference>
<keyword evidence="2" id="KW-1185">Reference proteome</keyword>
<protein>
    <submittedName>
        <fullName evidence="1">Uncharacterized protein</fullName>
    </submittedName>
</protein>
<evidence type="ECO:0000313" key="2">
    <source>
        <dbReference type="Proteomes" id="UP001159363"/>
    </source>
</evidence>
<proteinExistence type="predicted"/>